<proteinExistence type="predicted"/>
<reference evidence="2 3" key="1">
    <citation type="submission" date="2016-11" db="EMBL/GenBank/DDBJ databases">
        <authorList>
            <person name="Jaros S."/>
            <person name="Januszkiewicz K."/>
            <person name="Wedrychowicz H."/>
        </authorList>
    </citation>
    <scope>NUCLEOTIDE SEQUENCE [LARGE SCALE GENOMIC DNA]</scope>
    <source>
        <strain evidence="2 3">DSM 26910</strain>
    </source>
</reference>
<keyword evidence="1" id="KW-1133">Transmembrane helix</keyword>
<dbReference type="Proteomes" id="UP000184164">
    <property type="component" value="Unassembled WGS sequence"/>
</dbReference>
<keyword evidence="3" id="KW-1185">Reference proteome</keyword>
<evidence type="ECO:0000256" key="1">
    <source>
        <dbReference type="SAM" id="Phobius"/>
    </source>
</evidence>
<dbReference type="EMBL" id="FQUM01000004">
    <property type="protein sequence ID" value="SHF25025.1"/>
    <property type="molecule type" value="Genomic_DNA"/>
</dbReference>
<evidence type="ECO:0000313" key="2">
    <source>
        <dbReference type="EMBL" id="SHF25025.1"/>
    </source>
</evidence>
<dbReference type="AlphaFoldDB" id="A0A1M5A487"/>
<keyword evidence="1" id="KW-0812">Transmembrane</keyword>
<dbReference type="STRING" id="1484053.SAMN05444274_104177"/>
<feature type="transmembrane region" description="Helical" evidence="1">
    <location>
        <begin position="107"/>
        <end position="128"/>
    </location>
</feature>
<sequence length="136" mass="14824">MKTFEQDKELKQLLKSVKLESPGVDFSAGVMNRVFAEQSALEKAKQQPLFGKGFWVIFSLFVALIIVVVLLSGEGSAVAKVPDFFPGADVDAALSGYRLLLHRLSNLPAGIAGILFGASLLILLENFLETRHHAVR</sequence>
<name>A0A1M5A487_9BACT</name>
<keyword evidence="1" id="KW-0472">Membrane</keyword>
<dbReference type="OrthoDB" id="1121779at2"/>
<protein>
    <submittedName>
        <fullName evidence="2">Uncharacterized protein</fullName>
    </submittedName>
</protein>
<gene>
    <name evidence="2" type="ORF">SAMN05444274_104177</name>
</gene>
<dbReference type="RefSeq" id="WP_139249665.1">
    <property type="nucleotide sequence ID" value="NZ_FQUM01000004.1"/>
</dbReference>
<organism evidence="2 3">
    <name type="scientific">Mariniphaga anaerophila</name>
    <dbReference type="NCBI Taxonomy" id="1484053"/>
    <lineage>
        <taxon>Bacteria</taxon>
        <taxon>Pseudomonadati</taxon>
        <taxon>Bacteroidota</taxon>
        <taxon>Bacteroidia</taxon>
        <taxon>Marinilabiliales</taxon>
        <taxon>Prolixibacteraceae</taxon>
        <taxon>Mariniphaga</taxon>
    </lineage>
</organism>
<accession>A0A1M5A487</accession>
<evidence type="ECO:0000313" key="3">
    <source>
        <dbReference type="Proteomes" id="UP000184164"/>
    </source>
</evidence>
<feature type="transmembrane region" description="Helical" evidence="1">
    <location>
        <begin position="53"/>
        <end position="73"/>
    </location>
</feature>